<organism evidence="3">
    <name type="scientific">Enterobius vermicularis</name>
    <name type="common">Human pinworm</name>
    <dbReference type="NCBI Taxonomy" id="51028"/>
    <lineage>
        <taxon>Eukaryota</taxon>
        <taxon>Metazoa</taxon>
        <taxon>Ecdysozoa</taxon>
        <taxon>Nematoda</taxon>
        <taxon>Chromadorea</taxon>
        <taxon>Rhabditida</taxon>
        <taxon>Spirurina</taxon>
        <taxon>Oxyuridomorpha</taxon>
        <taxon>Oxyuroidea</taxon>
        <taxon>Oxyuridae</taxon>
        <taxon>Enterobius</taxon>
    </lineage>
</organism>
<gene>
    <name evidence="1" type="ORF">EVEC_LOCUS9769</name>
</gene>
<protein>
    <submittedName>
        <fullName evidence="1 3">Uncharacterized protein</fullName>
    </submittedName>
</protein>
<name>A0A0N4VHX5_ENTVE</name>
<dbReference type="Proteomes" id="UP000274131">
    <property type="component" value="Unassembled WGS sequence"/>
</dbReference>
<proteinExistence type="predicted"/>
<reference evidence="3" key="1">
    <citation type="submission" date="2017-02" db="UniProtKB">
        <authorList>
            <consortium name="WormBaseParasite"/>
        </authorList>
    </citation>
    <scope>IDENTIFICATION</scope>
</reference>
<sequence length="39" mass="4498">MSVIVRCPDNTIKVYTKGAVLLTFWLYSLSSLKTEKTKY</sequence>
<accession>A0A0N4VHX5</accession>
<dbReference type="AlphaFoldDB" id="A0A0N4VHX5"/>
<keyword evidence="2" id="KW-1185">Reference proteome</keyword>
<evidence type="ECO:0000313" key="1">
    <source>
        <dbReference type="EMBL" id="VDD95018.1"/>
    </source>
</evidence>
<evidence type="ECO:0000313" key="2">
    <source>
        <dbReference type="Proteomes" id="UP000274131"/>
    </source>
</evidence>
<dbReference type="EMBL" id="UXUI01010286">
    <property type="protein sequence ID" value="VDD95018.1"/>
    <property type="molecule type" value="Genomic_DNA"/>
</dbReference>
<reference evidence="1 2" key="2">
    <citation type="submission" date="2018-10" db="EMBL/GenBank/DDBJ databases">
        <authorList>
            <consortium name="Pathogen Informatics"/>
        </authorList>
    </citation>
    <scope>NUCLEOTIDE SEQUENCE [LARGE SCALE GENOMIC DNA]</scope>
</reference>
<evidence type="ECO:0000313" key="3">
    <source>
        <dbReference type="WBParaSite" id="EVEC_0001042601-mRNA-1"/>
    </source>
</evidence>
<dbReference type="WBParaSite" id="EVEC_0001042601-mRNA-1">
    <property type="protein sequence ID" value="EVEC_0001042601-mRNA-1"/>
    <property type="gene ID" value="EVEC_0001042601"/>
</dbReference>